<dbReference type="InterPro" id="IPR000182">
    <property type="entry name" value="GNAT_dom"/>
</dbReference>
<sequence length="166" mass="18870">MIHYRDATPADAGTFAAAARTSFTETFGHLYRPQDLSTFLTGWSDDAYRAELEDPRFRIRLALDGDRVAGFAKLGPPDLPVEPRAAQLWQLYVLRPWQGTEVAPALMDWALTSARAEGHPCLHLSVFVDNHRARRFYARYGAFDVGRYDFPVGDQIDEDRILRIDL</sequence>
<keyword evidence="1" id="KW-0808">Transferase</keyword>
<keyword evidence="5" id="KW-1185">Reference proteome</keyword>
<dbReference type="Pfam" id="PF00583">
    <property type="entry name" value="Acetyltransf_1"/>
    <property type="match status" value="1"/>
</dbReference>
<dbReference type="Gene3D" id="3.40.630.30">
    <property type="match status" value="1"/>
</dbReference>
<dbReference type="RefSeq" id="WP_167953840.1">
    <property type="nucleotide sequence ID" value="NZ_JAATJE010000001.1"/>
</dbReference>
<dbReference type="PANTHER" id="PTHR43877">
    <property type="entry name" value="AMINOALKYLPHOSPHONATE N-ACETYLTRANSFERASE-RELATED-RELATED"/>
    <property type="match status" value="1"/>
</dbReference>
<evidence type="ECO:0000256" key="2">
    <source>
        <dbReference type="ARBA" id="ARBA00023315"/>
    </source>
</evidence>
<evidence type="ECO:0000313" key="4">
    <source>
        <dbReference type="EMBL" id="NJC33917.1"/>
    </source>
</evidence>
<dbReference type="CDD" id="cd04301">
    <property type="entry name" value="NAT_SF"/>
    <property type="match status" value="1"/>
</dbReference>
<evidence type="ECO:0000259" key="3">
    <source>
        <dbReference type="PROSITE" id="PS51186"/>
    </source>
</evidence>
<name>A0ABX0XMD3_9SPHN</name>
<dbReference type="Proteomes" id="UP000734218">
    <property type="component" value="Unassembled WGS sequence"/>
</dbReference>
<accession>A0ABX0XMD3</accession>
<comment type="caution">
    <text evidence="4">The sequence shown here is derived from an EMBL/GenBank/DDBJ whole genome shotgun (WGS) entry which is preliminary data.</text>
</comment>
<gene>
    <name evidence="4" type="ORF">GGR88_001391</name>
</gene>
<dbReference type="PROSITE" id="PS51186">
    <property type="entry name" value="GNAT"/>
    <property type="match status" value="1"/>
</dbReference>
<dbReference type="InterPro" id="IPR050832">
    <property type="entry name" value="Bact_Acetyltransf"/>
</dbReference>
<keyword evidence="2" id="KW-0012">Acyltransferase</keyword>
<dbReference type="InterPro" id="IPR016181">
    <property type="entry name" value="Acyl_CoA_acyltransferase"/>
</dbReference>
<feature type="domain" description="N-acetyltransferase" evidence="3">
    <location>
        <begin position="2"/>
        <end position="166"/>
    </location>
</feature>
<dbReference type="SUPFAM" id="SSF55729">
    <property type="entry name" value="Acyl-CoA N-acyltransferases (Nat)"/>
    <property type="match status" value="1"/>
</dbReference>
<evidence type="ECO:0000256" key="1">
    <source>
        <dbReference type="ARBA" id="ARBA00022679"/>
    </source>
</evidence>
<dbReference type="EMBL" id="JAATJE010000001">
    <property type="protein sequence ID" value="NJC33917.1"/>
    <property type="molecule type" value="Genomic_DNA"/>
</dbReference>
<protein>
    <submittedName>
        <fullName evidence="4">Ribosomal protein S18 acetylase RimI-like enzyme</fullName>
    </submittedName>
</protein>
<organism evidence="4 5">
    <name type="scientific">Sphingomonas jejuensis</name>
    <dbReference type="NCBI Taxonomy" id="904715"/>
    <lineage>
        <taxon>Bacteria</taxon>
        <taxon>Pseudomonadati</taxon>
        <taxon>Pseudomonadota</taxon>
        <taxon>Alphaproteobacteria</taxon>
        <taxon>Sphingomonadales</taxon>
        <taxon>Sphingomonadaceae</taxon>
        <taxon>Sphingomonas</taxon>
    </lineage>
</organism>
<proteinExistence type="predicted"/>
<evidence type="ECO:0000313" key="5">
    <source>
        <dbReference type="Proteomes" id="UP000734218"/>
    </source>
</evidence>
<reference evidence="4 5" key="1">
    <citation type="submission" date="2020-03" db="EMBL/GenBank/DDBJ databases">
        <title>Genomic Encyclopedia of Type Strains, Phase IV (KMG-IV): sequencing the most valuable type-strain genomes for metagenomic binning, comparative biology and taxonomic classification.</title>
        <authorList>
            <person name="Goeker M."/>
        </authorList>
    </citation>
    <scope>NUCLEOTIDE SEQUENCE [LARGE SCALE GENOMIC DNA]</scope>
    <source>
        <strain evidence="4 5">DSM 27651</strain>
    </source>
</reference>